<keyword evidence="4" id="KW-1185">Reference proteome</keyword>
<organism evidence="3 4">
    <name type="scientific">Dactylosporangium maewongense</name>
    <dbReference type="NCBI Taxonomy" id="634393"/>
    <lineage>
        <taxon>Bacteria</taxon>
        <taxon>Bacillati</taxon>
        <taxon>Actinomycetota</taxon>
        <taxon>Actinomycetes</taxon>
        <taxon>Micromonosporales</taxon>
        <taxon>Micromonosporaceae</taxon>
        <taxon>Dactylosporangium</taxon>
    </lineage>
</organism>
<dbReference type="InterPro" id="IPR036291">
    <property type="entry name" value="NAD(P)-bd_dom_sf"/>
</dbReference>
<reference evidence="3 4" key="1">
    <citation type="journal article" date="2019" name="Int. J. Syst. Evol. Microbiol.">
        <title>The Global Catalogue of Microorganisms (GCM) 10K type strain sequencing project: providing services to taxonomists for standard genome sequencing and annotation.</title>
        <authorList>
            <consortium name="The Broad Institute Genomics Platform"/>
            <consortium name="The Broad Institute Genome Sequencing Center for Infectious Disease"/>
            <person name="Wu L."/>
            <person name="Ma J."/>
        </authorList>
    </citation>
    <scope>NUCLEOTIDE SEQUENCE [LARGE SCALE GENOMIC DNA]</scope>
    <source>
        <strain evidence="3 4">JCM 15933</strain>
    </source>
</reference>
<keyword evidence="2" id="KW-0560">Oxidoreductase</keyword>
<dbReference type="Gene3D" id="3.40.50.720">
    <property type="entry name" value="NAD(P)-binding Rossmann-like Domain"/>
    <property type="match status" value="1"/>
</dbReference>
<dbReference type="Pfam" id="PF13561">
    <property type="entry name" value="adh_short_C2"/>
    <property type="match status" value="1"/>
</dbReference>
<dbReference type="SUPFAM" id="SSF51735">
    <property type="entry name" value="NAD(P)-binding Rossmann-fold domains"/>
    <property type="match status" value="1"/>
</dbReference>
<sequence>MLLAGRNAIIYGGGGSVGGAIARAFGRAGARVFLTGRTLATLDAVAADVRASGGAADTAAVDALDEHAVDAHAAAVVAAAGRIDISVNVIADADVQGTPMIDMTVEDYLAPVVQSVRSKFITSRATARHMVRDGRGGVLLFFGGAGDPPRDFHLGGLQAGFQAVEHMRRQLATELGPHGVRVLTLRTGGLPDSIPADAPALEAIEKSITGQTLLGRAATLADVGDVAVFAASDLARTMTGTAVNVTCGAMLD</sequence>
<dbReference type="PANTHER" id="PTHR43669">
    <property type="entry name" value="5-KETO-D-GLUCONATE 5-REDUCTASE"/>
    <property type="match status" value="1"/>
</dbReference>
<evidence type="ECO:0000256" key="1">
    <source>
        <dbReference type="ARBA" id="ARBA00006484"/>
    </source>
</evidence>
<dbReference type="Proteomes" id="UP001501470">
    <property type="component" value="Unassembled WGS sequence"/>
</dbReference>
<evidence type="ECO:0000313" key="4">
    <source>
        <dbReference type="Proteomes" id="UP001501470"/>
    </source>
</evidence>
<accession>A0ABN2ARD8</accession>
<evidence type="ECO:0000313" key="3">
    <source>
        <dbReference type="EMBL" id="GAA1524461.1"/>
    </source>
</evidence>
<protein>
    <submittedName>
        <fullName evidence="3">SDR family oxidoreductase</fullName>
    </submittedName>
</protein>
<dbReference type="CDD" id="cd05233">
    <property type="entry name" value="SDR_c"/>
    <property type="match status" value="1"/>
</dbReference>
<comment type="similarity">
    <text evidence="1">Belongs to the short-chain dehydrogenases/reductases (SDR) family.</text>
</comment>
<dbReference type="PRINTS" id="PR00081">
    <property type="entry name" value="GDHRDH"/>
</dbReference>
<dbReference type="InterPro" id="IPR002347">
    <property type="entry name" value="SDR_fam"/>
</dbReference>
<dbReference type="PANTHER" id="PTHR43669:SF3">
    <property type="entry name" value="ALCOHOL DEHYDROGENASE, PUTATIVE (AFU_ORTHOLOGUE AFUA_3G03445)-RELATED"/>
    <property type="match status" value="1"/>
</dbReference>
<comment type="caution">
    <text evidence="3">The sequence shown here is derived from an EMBL/GenBank/DDBJ whole genome shotgun (WGS) entry which is preliminary data.</text>
</comment>
<dbReference type="EMBL" id="BAAAQD010000009">
    <property type="protein sequence ID" value="GAA1524461.1"/>
    <property type="molecule type" value="Genomic_DNA"/>
</dbReference>
<name>A0ABN2ARD8_9ACTN</name>
<proteinExistence type="inferred from homology"/>
<evidence type="ECO:0000256" key="2">
    <source>
        <dbReference type="ARBA" id="ARBA00023002"/>
    </source>
</evidence>
<dbReference type="RefSeq" id="WP_344504116.1">
    <property type="nucleotide sequence ID" value="NZ_BAAAQD010000009.1"/>
</dbReference>
<gene>
    <name evidence="3" type="ORF">GCM10009827_046200</name>
</gene>